<dbReference type="SUPFAM" id="SSF81901">
    <property type="entry name" value="HCP-like"/>
    <property type="match status" value="1"/>
</dbReference>
<gene>
    <name evidence="2" type="ORF">ACFSE1_02370</name>
</gene>
<keyword evidence="1" id="KW-0802">TPR repeat</keyword>
<evidence type="ECO:0000256" key="1">
    <source>
        <dbReference type="PROSITE-ProRule" id="PRU00339"/>
    </source>
</evidence>
<dbReference type="PANTHER" id="PTHR11102:SF160">
    <property type="entry name" value="ERAD-ASSOCIATED E3 UBIQUITIN-PROTEIN LIGASE COMPONENT HRD3"/>
    <property type="match status" value="1"/>
</dbReference>
<comment type="caution">
    <text evidence="2">The sequence shown here is derived from an EMBL/GenBank/DDBJ whole genome shotgun (WGS) entry which is preliminary data.</text>
</comment>
<evidence type="ECO:0000313" key="2">
    <source>
        <dbReference type="EMBL" id="MFD1744296.1"/>
    </source>
</evidence>
<organism evidence="2 3">
    <name type="scientific">Rhizobium helianthi</name>
    <dbReference type="NCBI Taxonomy" id="1132695"/>
    <lineage>
        <taxon>Bacteria</taxon>
        <taxon>Pseudomonadati</taxon>
        <taxon>Pseudomonadota</taxon>
        <taxon>Alphaproteobacteria</taxon>
        <taxon>Hyphomicrobiales</taxon>
        <taxon>Rhizobiaceae</taxon>
        <taxon>Rhizobium/Agrobacterium group</taxon>
        <taxon>Rhizobium</taxon>
    </lineage>
</organism>
<keyword evidence="3" id="KW-1185">Reference proteome</keyword>
<dbReference type="Gene3D" id="1.25.40.10">
    <property type="entry name" value="Tetratricopeptide repeat domain"/>
    <property type="match status" value="1"/>
</dbReference>
<dbReference type="InterPro" id="IPR011990">
    <property type="entry name" value="TPR-like_helical_dom_sf"/>
</dbReference>
<dbReference type="RefSeq" id="WP_377395988.1">
    <property type="nucleotide sequence ID" value="NZ_JBHUEQ010000003.1"/>
</dbReference>
<sequence length="219" mass="23895">MTTTHEPPSIVEAQLALGQMHLDRGEHEQAIEHFRAAARSGEPVALNMLGRAYERGWGTVADAVSAAAYYDAAARQGDAWAMFNLADLYVRGAGVLRDEAAAYALYVEAARKGLGKSLNMLGLFHEEGRVVEKDCDAAMALFQAGADAGDCWAMFNAARLSLLAGAEGAAVRYFELSLSAGFHDYYRHLWQALQKAPQEQLRNIAERARCRMIDGASNR</sequence>
<reference evidence="3" key="1">
    <citation type="journal article" date="2019" name="Int. J. Syst. Evol. Microbiol.">
        <title>The Global Catalogue of Microorganisms (GCM) 10K type strain sequencing project: providing services to taxonomists for standard genome sequencing and annotation.</title>
        <authorList>
            <consortium name="The Broad Institute Genomics Platform"/>
            <consortium name="The Broad Institute Genome Sequencing Center for Infectious Disease"/>
            <person name="Wu L."/>
            <person name="Ma J."/>
        </authorList>
    </citation>
    <scope>NUCLEOTIDE SEQUENCE [LARGE SCALE GENOMIC DNA]</scope>
    <source>
        <strain evidence="3">CG52</strain>
    </source>
</reference>
<dbReference type="PROSITE" id="PS50005">
    <property type="entry name" value="TPR"/>
    <property type="match status" value="1"/>
</dbReference>
<feature type="repeat" description="TPR" evidence="1">
    <location>
        <begin position="11"/>
        <end position="44"/>
    </location>
</feature>
<dbReference type="InterPro" id="IPR050767">
    <property type="entry name" value="Sel1_AlgK"/>
</dbReference>
<dbReference type="InterPro" id="IPR006597">
    <property type="entry name" value="Sel1-like"/>
</dbReference>
<protein>
    <submittedName>
        <fullName evidence="2">Tetratricopeptide repeat protein</fullName>
    </submittedName>
</protein>
<dbReference type="InterPro" id="IPR019734">
    <property type="entry name" value="TPR_rpt"/>
</dbReference>
<dbReference type="Pfam" id="PF13432">
    <property type="entry name" value="TPR_16"/>
    <property type="match status" value="1"/>
</dbReference>
<name>A0ABW4M166_9HYPH</name>
<dbReference type="EMBL" id="JBHUEQ010000003">
    <property type="protein sequence ID" value="MFD1744296.1"/>
    <property type="molecule type" value="Genomic_DNA"/>
</dbReference>
<dbReference type="Proteomes" id="UP001597322">
    <property type="component" value="Unassembled WGS sequence"/>
</dbReference>
<proteinExistence type="predicted"/>
<evidence type="ECO:0000313" key="3">
    <source>
        <dbReference type="Proteomes" id="UP001597322"/>
    </source>
</evidence>
<dbReference type="SMART" id="SM00671">
    <property type="entry name" value="SEL1"/>
    <property type="match status" value="4"/>
</dbReference>
<dbReference type="Pfam" id="PF08238">
    <property type="entry name" value="Sel1"/>
    <property type="match status" value="3"/>
</dbReference>
<dbReference type="PANTHER" id="PTHR11102">
    <property type="entry name" value="SEL-1-LIKE PROTEIN"/>
    <property type="match status" value="1"/>
</dbReference>
<accession>A0ABW4M166</accession>